<keyword evidence="4" id="KW-1185">Reference proteome</keyword>
<feature type="compositionally biased region" description="Basic and acidic residues" evidence="1">
    <location>
        <begin position="169"/>
        <end position="215"/>
    </location>
</feature>
<feature type="compositionally biased region" description="Basic and acidic residues" evidence="1">
    <location>
        <begin position="73"/>
        <end position="105"/>
    </location>
</feature>
<feature type="chain" id="PRO_5042140668" evidence="2">
    <location>
        <begin position="17"/>
        <end position="226"/>
    </location>
</feature>
<dbReference type="Proteomes" id="UP000829354">
    <property type="component" value="Chromosome IV"/>
</dbReference>
<proteinExistence type="predicted"/>
<feature type="compositionally biased region" description="Basic residues" evidence="1">
    <location>
        <begin position="216"/>
        <end position="226"/>
    </location>
</feature>
<reference evidence="3 4" key="1">
    <citation type="submission" date="2022-04" db="EMBL/GenBank/DDBJ databases">
        <title>Chromosome-level reference genomes for two strains of Caenorhabditis briggsae: an improved platform for comparative genomics.</title>
        <authorList>
            <person name="Stevens L."/>
            <person name="Andersen E."/>
        </authorList>
    </citation>
    <scope>NUCLEOTIDE SEQUENCE [LARGE SCALE GENOMIC DNA]</scope>
    <source>
        <strain evidence="3">VX34</strain>
        <tissue evidence="3">Whole-organism</tissue>
    </source>
</reference>
<evidence type="ECO:0000256" key="1">
    <source>
        <dbReference type="SAM" id="MobiDB-lite"/>
    </source>
</evidence>
<feature type="compositionally biased region" description="Basic and acidic residues" evidence="1">
    <location>
        <begin position="125"/>
        <end position="157"/>
    </location>
</feature>
<evidence type="ECO:0000313" key="3">
    <source>
        <dbReference type="EMBL" id="UMM30540.1"/>
    </source>
</evidence>
<evidence type="ECO:0000313" key="4">
    <source>
        <dbReference type="Proteomes" id="UP000829354"/>
    </source>
</evidence>
<sequence>MINIIIVIGFPLVSLAFFVSNCTSKKPKSTSSTNRPKVSTAEQKRALQTVATPPETPSQITPKPDNNNNINNGKEEENLVKKEAAKPSEAPKEEHLDNKKDESPRKKPKKLSREKIHKNPGAGNDGKKNDGENQEREKEKKEKTKSVKKSTRNDAKSAETLVTPQGDADMDKDGETKTKKTEEQDEKEGGGGKTEMSDAKKEMLKEDDTLRETKSIGKKKKKQEKT</sequence>
<gene>
    <name evidence="3" type="ORF">L5515_012380</name>
</gene>
<name>A0AAE9ESE7_CAEBR</name>
<dbReference type="EMBL" id="CP092623">
    <property type="protein sequence ID" value="UMM30540.1"/>
    <property type="molecule type" value="Genomic_DNA"/>
</dbReference>
<evidence type="ECO:0000256" key="2">
    <source>
        <dbReference type="SAM" id="SignalP"/>
    </source>
</evidence>
<organism evidence="3 4">
    <name type="scientific">Caenorhabditis briggsae</name>
    <dbReference type="NCBI Taxonomy" id="6238"/>
    <lineage>
        <taxon>Eukaryota</taxon>
        <taxon>Metazoa</taxon>
        <taxon>Ecdysozoa</taxon>
        <taxon>Nematoda</taxon>
        <taxon>Chromadorea</taxon>
        <taxon>Rhabditida</taxon>
        <taxon>Rhabditina</taxon>
        <taxon>Rhabditomorpha</taxon>
        <taxon>Rhabditoidea</taxon>
        <taxon>Rhabditidae</taxon>
        <taxon>Peloderinae</taxon>
        <taxon>Caenorhabditis</taxon>
    </lineage>
</organism>
<feature type="region of interest" description="Disordered" evidence="1">
    <location>
        <begin position="23"/>
        <end position="226"/>
    </location>
</feature>
<accession>A0AAE9ESE7</accession>
<dbReference type="AlphaFoldDB" id="A0AAE9ESE7"/>
<keyword evidence="2" id="KW-0732">Signal</keyword>
<feature type="compositionally biased region" description="Basic residues" evidence="1">
    <location>
        <begin position="106"/>
        <end position="118"/>
    </location>
</feature>
<feature type="signal peptide" evidence="2">
    <location>
        <begin position="1"/>
        <end position="16"/>
    </location>
</feature>
<protein>
    <submittedName>
        <fullName evidence="3">Uncharacterized protein</fullName>
    </submittedName>
</protein>